<dbReference type="AlphaFoldDB" id="A0A2V1HTA6"/>
<dbReference type="GO" id="GO:0004029">
    <property type="term" value="F:aldehyde dehydrogenase (NAD+) activity"/>
    <property type="evidence" value="ECO:0007669"/>
    <property type="project" value="TreeGrafter"/>
</dbReference>
<dbReference type="SUPFAM" id="SSF51735">
    <property type="entry name" value="NAD(P)-binding Rossmann-fold domains"/>
    <property type="match status" value="1"/>
</dbReference>
<organism evidence="2 3">
    <name type="scientific">Amnibacterium flavum</name>
    <dbReference type="NCBI Taxonomy" id="2173173"/>
    <lineage>
        <taxon>Bacteria</taxon>
        <taxon>Bacillati</taxon>
        <taxon>Actinomycetota</taxon>
        <taxon>Actinomycetes</taxon>
        <taxon>Micrococcales</taxon>
        <taxon>Microbacteriaceae</taxon>
        <taxon>Amnibacterium</taxon>
    </lineage>
</organism>
<name>A0A2V1HTA6_9MICO</name>
<dbReference type="PANTHER" id="PTHR48079">
    <property type="entry name" value="PROTEIN YEEZ"/>
    <property type="match status" value="1"/>
</dbReference>
<evidence type="ECO:0000259" key="1">
    <source>
        <dbReference type="Pfam" id="PF01370"/>
    </source>
</evidence>
<dbReference type="RefSeq" id="WP_116757652.1">
    <property type="nucleotide sequence ID" value="NZ_JBHUEX010000001.1"/>
</dbReference>
<comment type="caution">
    <text evidence="2">The sequence shown here is derived from an EMBL/GenBank/DDBJ whole genome shotgun (WGS) entry which is preliminary data.</text>
</comment>
<dbReference type="InterPro" id="IPR036291">
    <property type="entry name" value="NAD(P)-bd_dom_sf"/>
</dbReference>
<dbReference type="Gene3D" id="3.40.50.720">
    <property type="entry name" value="NAD(P)-binding Rossmann-like Domain"/>
    <property type="match status" value="1"/>
</dbReference>
<dbReference type="InterPro" id="IPR001509">
    <property type="entry name" value="Epimerase_deHydtase"/>
</dbReference>
<feature type="domain" description="NAD-dependent epimerase/dehydratase" evidence="1">
    <location>
        <begin position="13"/>
        <end position="223"/>
    </location>
</feature>
<dbReference type="OrthoDB" id="9776016at2"/>
<dbReference type="GO" id="GO:0005737">
    <property type="term" value="C:cytoplasm"/>
    <property type="evidence" value="ECO:0007669"/>
    <property type="project" value="TreeGrafter"/>
</dbReference>
<sequence length="346" mass="38054">MSTNPAPLKVLYIGGTGIISSACVRRSAAEGMNVYALNRGINAKGRVVPEGVHSLVADVTDDDALLSAIEGLHFDAVVNFLSFDEADSARFTRIFTGRTNQYVHISSASVYRRPILQVPVVESTLLENKFVAYSRDKIDTENVLLAAYREEGFPVTIVRPSHTYDEAHPPLPGDWTVFDRIERGAEIVVPGDGTSLWTVTHADDLAQGLVGLLGNPKAIGEAFHITSNDVYTWDTIYTMIAEALGVEAKLIHVPSEFFTVAAPDWFWSELIVGDLSHSALFDNSKIRSLVPGFFPTRTFHRSVIGMVEWRREHPVEAAGDPAVEGFIDRLAEGYHRSREVFASLAP</sequence>
<evidence type="ECO:0000313" key="3">
    <source>
        <dbReference type="Proteomes" id="UP000244893"/>
    </source>
</evidence>
<accession>A0A2V1HTA6</accession>
<gene>
    <name evidence="2" type="ORF">DDQ50_15195</name>
</gene>
<keyword evidence="3" id="KW-1185">Reference proteome</keyword>
<evidence type="ECO:0000313" key="2">
    <source>
        <dbReference type="EMBL" id="PVZ93324.1"/>
    </source>
</evidence>
<reference evidence="2 3" key="1">
    <citation type="submission" date="2018-05" db="EMBL/GenBank/DDBJ databases">
        <title>Amnibacterium sp. M8JJ-5, whole genome shotgun sequence.</title>
        <authorList>
            <person name="Tuo L."/>
        </authorList>
    </citation>
    <scope>NUCLEOTIDE SEQUENCE [LARGE SCALE GENOMIC DNA]</scope>
    <source>
        <strain evidence="2 3">M8JJ-5</strain>
    </source>
</reference>
<dbReference type="EMBL" id="QEOP01000004">
    <property type="protein sequence ID" value="PVZ93324.1"/>
    <property type="molecule type" value="Genomic_DNA"/>
</dbReference>
<dbReference type="Pfam" id="PF01370">
    <property type="entry name" value="Epimerase"/>
    <property type="match status" value="1"/>
</dbReference>
<dbReference type="PANTHER" id="PTHR48079:SF6">
    <property type="entry name" value="NAD(P)-BINDING DOMAIN-CONTAINING PROTEIN-RELATED"/>
    <property type="match status" value="1"/>
</dbReference>
<protein>
    <submittedName>
        <fullName evidence="2">Nucleotide sugar epimerase</fullName>
    </submittedName>
</protein>
<dbReference type="Proteomes" id="UP000244893">
    <property type="component" value="Unassembled WGS sequence"/>
</dbReference>
<proteinExistence type="predicted"/>
<dbReference type="InterPro" id="IPR051783">
    <property type="entry name" value="NAD(P)-dependent_oxidoreduct"/>
</dbReference>